<proteinExistence type="inferred from homology"/>
<feature type="compositionally biased region" description="Polar residues" evidence="4">
    <location>
        <begin position="664"/>
        <end position="678"/>
    </location>
</feature>
<evidence type="ECO:0000256" key="4">
    <source>
        <dbReference type="SAM" id="MobiDB-lite"/>
    </source>
</evidence>
<feature type="compositionally biased region" description="Basic and acidic residues" evidence="4">
    <location>
        <begin position="270"/>
        <end position="280"/>
    </location>
</feature>
<evidence type="ECO:0000313" key="6">
    <source>
        <dbReference type="EMBL" id="KAA8896918.1"/>
    </source>
</evidence>
<sequence length="691" mass="78839">MEVVTKVEEVILHRRGFSVNGVLLLSQYHLVFQFHSTGLDGQQVPREIWIAYPVIDRISKSRGSAWLSNQSQASGSSGSVSSRNSSPPLLPEGWDHYTSSHIRVHCKDFTYYSFDFKNDAIGAEVFQKMSELTLKPKRAGIENVYAFSYKPNVLEQDLKQKGWQLYDCEAEYKRMGLTDHSWRVCTLNKSYQLCSSYPQKFVVPSSISDNVVKHASKFRSKQRIPAVVYRHRANPNHNVIARCAQPLVGINIQNRSIQDEQLVGDIFRSQERDKSRHSQPDELEGQQPQRNLIVDLRPLTNAMAQHALGAGTENIDFYRGKRTDAQSDNDDGPWAGTHLSVDKIYGNIDNIHVIRDSLSRLQNVLNDMDRTTVDPMVVQHQLVKSQWLHRVSIILSSVDRIIKSIHLNNTNVIIHCSDGWDRTSQVSALAQMCLDPYYRTLEGFMVLIEKEWVSFGFKFATRADHGGCIGALKSTAKPPVDDSTDSLNEDGQFEGAAKKVASFFQRAAQQVKNVASDADGDHSPFVQTYSGSNEKSPVFHQFLDCVFQVYRQHSDQFEFNSRFLKRLLYHYYACQYGSFLSDNERESLPIRSQTVSVWDYFISRRSEFTNKDYSPNEENSVVFFSFTDVRWWCELYGRSEEDMNGMANKLEQRFAQLMREPNSEAASIQQSDSETKQPSPALIKATSPTMS</sequence>
<feature type="binding site" evidence="3">
    <location>
        <begin position="416"/>
        <end position="422"/>
    </location>
    <ligand>
        <name>substrate</name>
    </ligand>
</feature>
<name>A0A642UCX0_DIURU</name>
<dbReference type="InterPro" id="IPR016130">
    <property type="entry name" value="Tyr_Pase_AS"/>
</dbReference>
<dbReference type="GeneID" id="54784082"/>
<dbReference type="PANTHER" id="PTHR10807:SF128">
    <property type="entry name" value="PHOSPHATIDYLINOSITOL-3,5-BISPHOSPHATE 3-PHOSPHATASE"/>
    <property type="match status" value="1"/>
</dbReference>
<keyword evidence="7" id="KW-1185">Reference proteome</keyword>
<dbReference type="PROSITE" id="PS51339">
    <property type="entry name" value="PPASE_MYOTUBULARIN"/>
    <property type="match status" value="1"/>
</dbReference>
<feature type="region of interest" description="Disordered" evidence="4">
    <location>
        <begin position="270"/>
        <end position="290"/>
    </location>
</feature>
<feature type="active site" description="Phosphocysteine intermediate" evidence="2">
    <location>
        <position position="416"/>
    </location>
</feature>
<dbReference type="InterPro" id="IPR029021">
    <property type="entry name" value="Prot-tyrosine_phosphatase-like"/>
</dbReference>
<dbReference type="OrthoDB" id="271628at2759"/>
<dbReference type="Gene3D" id="2.30.29.30">
    <property type="entry name" value="Pleckstrin-homology domain (PH domain)/Phosphotyrosine-binding domain (PTB)"/>
    <property type="match status" value="1"/>
</dbReference>
<dbReference type="EMBL" id="SWFT01000161">
    <property type="protein sequence ID" value="KAA8896918.1"/>
    <property type="molecule type" value="Genomic_DNA"/>
</dbReference>
<dbReference type="GO" id="GO:0004438">
    <property type="term" value="F:phosphatidylinositol-3-phosphate phosphatase activity"/>
    <property type="evidence" value="ECO:0007669"/>
    <property type="project" value="TreeGrafter"/>
</dbReference>
<evidence type="ECO:0000313" key="7">
    <source>
        <dbReference type="Proteomes" id="UP000449547"/>
    </source>
</evidence>
<dbReference type="Proteomes" id="UP000449547">
    <property type="component" value="Unassembled WGS sequence"/>
</dbReference>
<dbReference type="InterPro" id="IPR010569">
    <property type="entry name" value="Myotubularin-like_Pase_dom"/>
</dbReference>
<feature type="region of interest" description="Disordered" evidence="4">
    <location>
        <begin position="68"/>
        <end position="87"/>
    </location>
</feature>
<dbReference type="OMA" id="RTMEGFM"/>
<feature type="region of interest" description="Disordered" evidence="4">
    <location>
        <begin position="660"/>
        <end position="691"/>
    </location>
</feature>
<dbReference type="VEuPathDB" id="FungiDB:DIURU_005431"/>
<dbReference type="SUPFAM" id="SSF52799">
    <property type="entry name" value="(Phosphotyrosine protein) phosphatases II"/>
    <property type="match status" value="1"/>
</dbReference>
<evidence type="ECO:0000259" key="5">
    <source>
        <dbReference type="PROSITE" id="PS51339"/>
    </source>
</evidence>
<comment type="caution">
    <text evidence="6">The sequence shown here is derived from an EMBL/GenBank/DDBJ whole genome shotgun (WGS) entry which is preliminary data.</text>
</comment>
<comment type="similarity">
    <text evidence="1">Belongs to the protein-tyrosine phosphatase family. Non-receptor class myotubularin subfamily.</text>
</comment>
<dbReference type="AlphaFoldDB" id="A0A642UCX0"/>
<feature type="compositionally biased region" description="Low complexity" evidence="4">
    <location>
        <begin position="68"/>
        <end position="86"/>
    </location>
</feature>
<evidence type="ECO:0000256" key="2">
    <source>
        <dbReference type="PIRSR" id="PIRSR630564-1"/>
    </source>
</evidence>
<organism evidence="6 7">
    <name type="scientific">Diutina rugosa</name>
    <name type="common">Yeast</name>
    <name type="synonym">Candida rugosa</name>
    <dbReference type="NCBI Taxonomy" id="5481"/>
    <lineage>
        <taxon>Eukaryota</taxon>
        <taxon>Fungi</taxon>
        <taxon>Dikarya</taxon>
        <taxon>Ascomycota</taxon>
        <taxon>Saccharomycotina</taxon>
        <taxon>Pichiomycetes</taxon>
        <taxon>Debaryomycetaceae</taxon>
        <taxon>Diutina</taxon>
    </lineage>
</organism>
<evidence type="ECO:0000256" key="3">
    <source>
        <dbReference type="PIRSR" id="PIRSR630564-2"/>
    </source>
</evidence>
<dbReference type="InterPro" id="IPR011993">
    <property type="entry name" value="PH-like_dom_sf"/>
</dbReference>
<dbReference type="InterPro" id="IPR030564">
    <property type="entry name" value="Myotubularin"/>
</dbReference>
<feature type="domain" description="Myotubularin phosphatase" evidence="5">
    <location>
        <begin position="162"/>
        <end position="636"/>
    </location>
</feature>
<evidence type="ECO:0000256" key="1">
    <source>
        <dbReference type="ARBA" id="ARBA00007471"/>
    </source>
</evidence>
<dbReference type="PROSITE" id="PS00383">
    <property type="entry name" value="TYR_PHOSPHATASE_1"/>
    <property type="match status" value="1"/>
</dbReference>
<feature type="binding site" evidence="3">
    <location>
        <begin position="350"/>
        <end position="351"/>
    </location>
    <ligand>
        <name>substrate</name>
    </ligand>
</feature>
<dbReference type="GO" id="GO:0005737">
    <property type="term" value="C:cytoplasm"/>
    <property type="evidence" value="ECO:0007669"/>
    <property type="project" value="TreeGrafter"/>
</dbReference>
<dbReference type="Pfam" id="PF06602">
    <property type="entry name" value="Myotub-related"/>
    <property type="match status" value="1"/>
</dbReference>
<dbReference type="PANTHER" id="PTHR10807">
    <property type="entry name" value="MYOTUBULARIN-RELATED"/>
    <property type="match status" value="1"/>
</dbReference>
<dbReference type="GO" id="GO:0016020">
    <property type="term" value="C:membrane"/>
    <property type="evidence" value="ECO:0007669"/>
    <property type="project" value="TreeGrafter"/>
</dbReference>
<gene>
    <name evidence="6" type="ORF">DIURU_005431</name>
</gene>
<reference evidence="6 7" key="1">
    <citation type="submission" date="2019-07" db="EMBL/GenBank/DDBJ databases">
        <title>Genome assembly of two rare yeast pathogens: Diutina rugosa and Trichomonascus ciferrii.</title>
        <authorList>
            <person name="Mixao V."/>
            <person name="Saus E."/>
            <person name="Hansen A."/>
            <person name="Lass-Flor C."/>
            <person name="Gabaldon T."/>
        </authorList>
    </citation>
    <scope>NUCLEOTIDE SEQUENCE [LARGE SCALE GENOMIC DNA]</scope>
    <source>
        <strain evidence="6 7">CBS 613</strain>
    </source>
</reference>
<dbReference type="RefSeq" id="XP_034009660.1">
    <property type="nucleotide sequence ID" value="XM_034158413.1"/>
</dbReference>
<accession>A0A642UCX0</accession>
<dbReference type="SUPFAM" id="SSF50729">
    <property type="entry name" value="PH domain-like"/>
    <property type="match status" value="1"/>
</dbReference>
<protein>
    <recommendedName>
        <fullName evidence="5">Myotubularin phosphatase domain-containing protein</fullName>
    </recommendedName>
</protein>
<dbReference type="GO" id="GO:0046856">
    <property type="term" value="P:phosphatidylinositol dephosphorylation"/>
    <property type="evidence" value="ECO:0007669"/>
    <property type="project" value="TreeGrafter"/>
</dbReference>